<dbReference type="InterPro" id="IPR050256">
    <property type="entry name" value="Glycosyltransferase_2"/>
</dbReference>
<feature type="transmembrane region" description="Helical" evidence="6">
    <location>
        <begin position="401"/>
        <end position="423"/>
    </location>
</feature>
<feature type="transmembrane region" description="Helical" evidence="6">
    <location>
        <begin position="520"/>
        <end position="539"/>
    </location>
</feature>
<feature type="transmembrane region" description="Helical" evidence="6">
    <location>
        <begin position="545"/>
        <end position="564"/>
    </location>
</feature>
<dbReference type="OrthoDB" id="46222at2157"/>
<dbReference type="PANTHER" id="PTHR48090">
    <property type="entry name" value="UNDECAPRENYL-PHOSPHATE 4-DEOXY-4-FORMAMIDO-L-ARABINOSE TRANSFERASE-RELATED"/>
    <property type="match status" value="1"/>
</dbReference>
<comment type="subcellular location">
    <subcellularLocation>
        <location evidence="1">Cell membrane</location>
        <topology evidence="1">Multi-pass membrane protein</topology>
    </subcellularLocation>
</comment>
<evidence type="ECO:0000256" key="1">
    <source>
        <dbReference type="ARBA" id="ARBA00004651"/>
    </source>
</evidence>
<proteinExistence type="predicted"/>
<dbReference type="AlphaFoldDB" id="A0A062V3Z8"/>
<dbReference type="Proteomes" id="UP000027153">
    <property type="component" value="Unassembled WGS sequence"/>
</dbReference>
<evidence type="ECO:0000256" key="6">
    <source>
        <dbReference type="SAM" id="Phobius"/>
    </source>
</evidence>
<keyword evidence="2" id="KW-1003">Cell membrane</keyword>
<dbReference type="InterPro" id="IPR029044">
    <property type="entry name" value="Nucleotide-diphossugar_trans"/>
</dbReference>
<evidence type="ECO:0000256" key="3">
    <source>
        <dbReference type="ARBA" id="ARBA00022692"/>
    </source>
</evidence>
<keyword evidence="3 6" id="KW-0812">Transmembrane</keyword>
<accession>A0A062V3Z8</accession>
<dbReference type="SUPFAM" id="SSF53448">
    <property type="entry name" value="Nucleotide-diphospho-sugar transferases"/>
    <property type="match status" value="1"/>
</dbReference>
<feature type="transmembrane region" description="Helical" evidence="6">
    <location>
        <begin position="378"/>
        <end position="395"/>
    </location>
</feature>
<keyword evidence="4 6" id="KW-1133">Transmembrane helix</keyword>
<feature type="transmembrane region" description="Helical" evidence="6">
    <location>
        <begin position="460"/>
        <end position="480"/>
    </location>
</feature>
<feature type="domain" description="Glycosyltransferase 2-like" evidence="7">
    <location>
        <begin position="9"/>
        <end position="178"/>
    </location>
</feature>
<evidence type="ECO:0000256" key="5">
    <source>
        <dbReference type="ARBA" id="ARBA00023136"/>
    </source>
</evidence>
<evidence type="ECO:0000259" key="7">
    <source>
        <dbReference type="Pfam" id="PF00535"/>
    </source>
</evidence>
<evidence type="ECO:0000313" key="8">
    <source>
        <dbReference type="EMBL" id="KCZ70524.1"/>
    </source>
</evidence>
<dbReference type="EMBL" id="JMIY01000007">
    <property type="protein sequence ID" value="KCZ70524.1"/>
    <property type="molecule type" value="Genomic_DNA"/>
</dbReference>
<dbReference type="Pfam" id="PF03706">
    <property type="entry name" value="LPG_synthase_TM"/>
    <property type="match status" value="1"/>
</dbReference>
<protein>
    <recommendedName>
        <fullName evidence="7">Glycosyltransferase 2-like domain-containing protein</fullName>
    </recommendedName>
</protein>
<dbReference type="CDD" id="cd04179">
    <property type="entry name" value="DPM_DPG-synthase_like"/>
    <property type="match status" value="1"/>
</dbReference>
<evidence type="ECO:0000256" key="2">
    <source>
        <dbReference type="ARBA" id="ARBA00022475"/>
    </source>
</evidence>
<comment type="caution">
    <text evidence="8">The sequence shown here is derived from an EMBL/GenBank/DDBJ whole genome shotgun (WGS) entry which is preliminary data.</text>
</comment>
<dbReference type="RefSeq" id="WP_081810267.1">
    <property type="nucleotide sequence ID" value="NZ_JMIY01000007.1"/>
</dbReference>
<evidence type="ECO:0000313" key="9">
    <source>
        <dbReference type="Proteomes" id="UP000027153"/>
    </source>
</evidence>
<reference evidence="8 9" key="1">
    <citation type="journal article" date="2013" name="Nature">
        <title>Anaerobic oxidation of methane coupled to nitrate reduction in a novel archaeal lineage.</title>
        <authorList>
            <person name="Haroon M.F."/>
            <person name="Hu S."/>
            <person name="Shi Y."/>
            <person name="Imelfort M."/>
            <person name="Keller J."/>
            <person name="Hugenholtz P."/>
            <person name="Yuan Z."/>
            <person name="Tyson G.W."/>
        </authorList>
    </citation>
    <scope>NUCLEOTIDE SEQUENCE [LARGE SCALE GENOMIC DNA]</scope>
    <source>
        <strain evidence="8 9">ANME-2d</strain>
    </source>
</reference>
<dbReference type="NCBIfam" id="TIGR00374">
    <property type="entry name" value="flippase-like domain"/>
    <property type="match status" value="1"/>
</dbReference>
<feature type="transmembrane region" description="Helical" evidence="6">
    <location>
        <begin position="486"/>
        <end position="508"/>
    </location>
</feature>
<dbReference type="InterPro" id="IPR022791">
    <property type="entry name" value="L-PG_synthase/AglD"/>
</dbReference>
<feature type="transmembrane region" description="Helical" evidence="6">
    <location>
        <begin position="262"/>
        <end position="282"/>
    </location>
</feature>
<dbReference type="Gene3D" id="3.90.550.10">
    <property type="entry name" value="Spore Coat Polysaccharide Biosynthesis Protein SpsA, Chain A"/>
    <property type="match status" value="1"/>
</dbReference>
<dbReference type="GO" id="GO:0005886">
    <property type="term" value="C:plasma membrane"/>
    <property type="evidence" value="ECO:0007669"/>
    <property type="project" value="UniProtKB-SubCell"/>
</dbReference>
<dbReference type="PATRIC" id="fig|1392998.3.peg.2844"/>
<evidence type="ECO:0000256" key="4">
    <source>
        <dbReference type="ARBA" id="ARBA00022989"/>
    </source>
</evidence>
<name>A0A062V3Z8_9EURY</name>
<gene>
    <name evidence="8" type="ORF">ANME2D_02544</name>
</gene>
<keyword evidence="9" id="KW-1185">Reference proteome</keyword>
<dbReference type="InterPro" id="IPR001173">
    <property type="entry name" value="Glyco_trans_2-like"/>
</dbReference>
<sequence>MLNKKHKISIIVPAHDEEENLHNLLGKLIPVLEQHIETRDFELVLIDDNSTDCTPAIVDELAKKDSRIRAVHRTDTPGFGNAIRAGFKNAAGDIIIPVMADLSDDPHDIPKLVRKIEEGYDIAYGSRFCNGGSTDGYPLSKMLANRIFNNTVGLMFGIRHKDITNAFKAYRREVLDAIGIDNIEASGFDLTVEIPLKAHILGFSSAEVPVSWYGRERGEAKLKLSENGHRYGMRLLKMFIIGNLVSLRDLFGAVIKGSWIRLLLAAIFGFLLLAGIFSFSGFAEIFEILLKVSLGYVVIACIMIFMTFILRTWRWSVLLRTSGYRVHNDTAMKSIMFGWLLNYLLPARIGDVARGMALKTTEGTPLGISLSTIVVERAMDMLTLALILMLAIFTVSSGTSLFWIAGGALVVAIGLVLGLILVYKYDRVIQDRLGGRFKSLGKSILALKSGLHNLYRNPQAIALCLILSVPIWFFEVSSIYFSAKAIQFELTPALAVLSGIVAFIAQAIPTTPAGIGVHEGTIAGVLLLFGVDVSTGTSIALVDHFARGVIIYTFGLVSAVHIGFESRVYFRTNGELYGIERNSGNISEKIWRRFRF</sequence>
<dbReference type="Pfam" id="PF00535">
    <property type="entry name" value="Glycos_transf_2"/>
    <property type="match status" value="1"/>
</dbReference>
<organism evidence="8 9">
    <name type="scientific">Candidatus Methanoperedens nitratireducens</name>
    <dbReference type="NCBI Taxonomy" id="1392998"/>
    <lineage>
        <taxon>Archaea</taxon>
        <taxon>Methanobacteriati</taxon>
        <taxon>Methanobacteriota</taxon>
        <taxon>Stenosarchaea group</taxon>
        <taxon>Methanomicrobia</taxon>
        <taxon>Methanosarcinales</taxon>
        <taxon>ANME-2 cluster</taxon>
        <taxon>Candidatus Methanoperedentaceae</taxon>
        <taxon>Candidatus Methanoperedens</taxon>
    </lineage>
</organism>
<keyword evidence="5 6" id="KW-0472">Membrane</keyword>
<feature type="transmembrane region" description="Helical" evidence="6">
    <location>
        <begin position="288"/>
        <end position="310"/>
    </location>
</feature>